<evidence type="ECO:0000313" key="2">
    <source>
        <dbReference type="Proteomes" id="UP000002669"/>
    </source>
</evidence>
<gene>
    <name evidence="1" type="ORF">MGYG_08418</name>
</gene>
<dbReference type="RefSeq" id="XP_003169513.1">
    <property type="nucleotide sequence ID" value="XM_003169465.1"/>
</dbReference>
<dbReference type="InParanoid" id="E4V5N1"/>
<keyword evidence="2" id="KW-1185">Reference proteome</keyword>
<dbReference type="STRING" id="535722.E4V5N1"/>
<name>E4V5N1_ARTGP</name>
<reference evidence="2" key="1">
    <citation type="journal article" date="2012" name="MBio">
        <title>Comparative genome analysis of Trichophyton rubrum and related dermatophytes reveals candidate genes involved in infection.</title>
        <authorList>
            <person name="Martinez D.A."/>
            <person name="Oliver B.G."/>
            <person name="Graeser Y."/>
            <person name="Goldberg J.M."/>
            <person name="Li W."/>
            <person name="Martinez-Rossi N.M."/>
            <person name="Monod M."/>
            <person name="Shelest E."/>
            <person name="Barton R.C."/>
            <person name="Birch E."/>
            <person name="Brakhage A.A."/>
            <person name="Chen Z."/>
            <person name="Gurr S.J."/>
            <person name="Heiman D."/>
            <person name="Heitman J."/>
            <person name="Kosti I."/>
            <person name="Rossi A."/>
            <person name="Saif S."/>
            <person name="Samalova M."/>
            <person name="Saunders C.W."/>
            <person name="Shea T."/>
            <person name="Summerbell R.C."/>
            <person name="Xu J."/>
            <person name="Young S."/>
            <person name="Zeng Q."/>
            <person name="Birren B.W."/>
            <person name="Cuomo C.A."/>
            <person name="White T.C."/>
        </authorList>
    </citation>
    <scope>NUCLEOTIDE SEQUENCE [LARGE SCALE GENOMIC DNA]</scope>
    <source>
        <strain evidence="2">ATCC MYA-4604 / CBS 118893</strain>
    </source>
</reference>
<dbReference type="VEuPathDB" id="FungiDB:MGYG_08418"/>
<dbReference type="GeneID" id="10024743"/>
<protein>
    <submittedName>
        <fullName evidence="1">Uncharacterized protein</fullName>
    </submittedName>
</protein>
<dbReference type="Proteomes" id="UP000002669">
    <property type="component" value="Unassembled WGS sequence"/>
</dbReference>
<sequence>MEPKIDFPITPSPVSIDSFSELTEASLDRVEELGRKSEERLKDYVPLDGGDNVVRLLQTFINYLPKEGSVILMDDIRTLQEDDKLRQLGGHLTDAILKPIVSSGGKTPAIAQSPCVETRDEVDSLMVALYASPASVQSKVKIDCLKRDGFRRQVTGYWDLLSAQKNLYRPETDDPCFAKTGEKTFCRLLWDTSTMIRAPK</sequence>
<organism evidence="2">
    <name type="scientific">Arthroderma gypseum (strain ATCC MYA-4604 / CBS 118893)</name>
    <name type="common">Microsporum gypseum</name>
    <dbReference type="NCBI Taxonomy" id="535722"/>
    <lineage>
        <taxon>Eukaryota</taxon>
        <taxon>Fungi</taxon>
        <taxon>Dikarya</taxon>
        <taxon>Ascomycota</taxon>
        <taxon>Pezizomycotina</taxon>
        <taxon>Eurotiomycetes</taxon>
        <taxon>Eurotiomycetidae</taxon>
        <taxon>Onygenales</taxon>
        <taxon>Arthrodermataceae</taxon>
        <taxon>Nannizzia</taxon>
    </lineage>
</organism>
<dbReference type="eggNOG" id="ENOG502SCMH">
    <property type="taxonomic scope" value="Eukaryota"/>
</dbReference>
<dbReference type="AlphaFoldDB" id="E4V5N1"/>
<dbReference type="HOGENOM" id="CLU_1365956_0_0_1"/>
<proteinExistence type="predicted"/>
<accession>E4V5N1</accession>
<dbReference type="OrthoDB" id="5352953at2759"/>
<dbReference type="EMBL" id="DS989830">
    <property type="protein sequence ID" value="EFR05406.1"/>
    <property type="molecule type" value="Genomic_DNA"/>
</dbReference>
<evidence type="ECO:0000313" key="1">
    <source>
        <dbReference type="EMBL" id="EFR05406.1"/>
    </source>
</evidence>